<dbReference type="SMART" id="SM00235">
    <property type="entry name" value="ZnMc"/>
    <property type="match status" value="1"/>
</dbReference>
<dbReference type="PANTHER" id="PTHR10127:SF850">
    <property type="entry name" value="METALLOENDOPEPTIDASE"/>
    <property type="match status" value="1"/>
</dbReference>
<dbReference type="GO" id="GO:0008270">
    <property type="term" value="F:zinc ion binding"/>
    <property type="evidence" value="ECO:0007669"/>
    <property type="project" value="InterPro"/>
</dbReference>
<dbReference type="PATRIC" id="fig|200450.4.peg.3962"/>
<reference evidence="3 5" key="1">
    <citation type="submission" date="2015-02" db="EMBL/GenBank/DDBJ databases">
        <title>Two Pseudomonas sp. nov. isolated from raw milk.</title>
        <authorList>
            <person name="Wenning M."/>
            <person name="von Neubeck M."/>
            <person name="Huptas C."/>
            <person name="Scherer S."/>
        </authorList>
    </citation>
    <scope>NUCLEOTIDE SEQUENCE [LARGE SCALE GENOMIC DNA]</scope>
    <source>
        <strain evidence="3 5">DSM 14937</strain>
    </source>
</reference>
<keyword evidence="6" id="KW-1185">Reference proteome</keyword>
<dbReference type="PANTHER" id="PTHR10127">
    <property type="entry name" value="DISCOIDIN, CUB, EGF, LAMININ , AND ZINC METALLOPROTEASE DOMAIN CONTAINING"/>
    <property type="match status" value="1"/>
</dbReference>
<dbReference type="Gene3D" id="3.40.390.10">
    <property type="entry name" value="Collagenase (Catalytic Domain)"/>
    <property type="match status" value="1"/>
</dbReference>
<organism evidence="3 5">
    <name type="scientific">Pseudomonas trivialis</name>
    <dbReference type="NCBI Taxonomy" id="200450"/>
    <lineage>
        <taxon>Bacteria</taxon>
        <taxon>Pseudomonadati</taxon>
        <taxon>Pseudomonadota</taxon>
        <taxon>Gammaproteobacteria</taxon>
        <taxon>Pseudomonadales</taxon>
        <taxon>Pseudomonadaceae</taxon>
        <taxon>Pseudomonas</taxon>
    </lineage>
</organism>
<evidence type="ECO:0000259" key="2">
    <source>
        <dbReference type="SMART" id="SM00235"/>
    </source>
</evidence>
<dbReference type="GO" id="GO:0006508">
    <property type="term" value="P:proteolysis"/>
    <property type="evidence" value="ECO:0007669"/>
    <property type="project" value="InterPro"/>
</dbReference>
<evidence type="ECO:0000313" key="3">
    <source>
        <dbReference type="EMBL" id="KRP60831.1"/>
    </source>
</evidence>
<dbReference type="InterPro" id="IPR024079">
    <property type="entry name" value="MetalloPept_cat_dom_sf"/>
</dbReference>
<dbReference type="Proteomes" id="UP000052019">
    <property type="component" value="Unassembled WGS sequence"/>
</dbReference>
<dbReference type="AlphaFoldDB" id="A0A0R2ZIW0"/>
<feature type="domain" description="Peptidase metallopeptidase" evidence="2">
    <location>
        <begin position="37"/>
        <end position="184"/>
    </location>
</feature>
<dbReference type="GO" id="GO:0004222">
    <property type="term" value="F:metalloendopeptidase activity"/>
    <property type="evidence" value="ECO:0007669"/>
    <property type="project" value="InterPro"/>
</dbReference>
<reference evidence="4 6" key="2">
    <citation type="submission" date="2016-10" db="EMBL/GenBank/DDBJ databases">
        <authorList>
            <person name="Varghese N."/>
            <person name="Submissions S."/>
        </authorList>
    </citation>
    <scope>NUCLEOTIDE SEQUENCE [LARGE SCALE GENOMIC DNA]</scope>
    <source>
        <strain evidence="4 6">BS3111</strain>
    </source>
</reference>
<protein>
    <submittedName>
        <fullName evidence="4">Astacin (Peptidase family M12A)</fullName>
    </submittedName>
    <submittedName>
        <fullName evidence="3">Peptidase M12A astacin</fullName>
    </submittedName>
</protein>
<feature type="region of interest" description="Disordered" evidence="1">
    <location>
        <begin position="1"/>
        <end position="36"/>
    </location>
</feature>
<dbReference type="OrthoDB" id="3669864at2"/>
<accession>A0A0R2ZIW0</accession>
<evidence type="ECO:0000313" key="5">
    <source>
        <dbReference type="Proteomes" id="UP000052019"/>
    </source>
</evidence>
<dbReference type="EMBL" id="JYLK01000005">
    <property type="protein sequence ID" value="KRP60831.1"/>
    <property type="molecule type" value="Genomic_DNA"/>
</dbReference>
<dbReference type="Pfam" id="PF01400">
    <property type="entry name" value="Astacin"/>
    <property type="match status" value="1"/>
</dbReference>
<dbReference type="SUPFAM" id="SSF55486">
    <property type="entry name" value="Metalloproteases ('zincins'), catalytic domain"/>
    <property type="match status" value="1"/>
</dbReference>
<dbReference type="Proteomes" id="UP000183126">
    <property type="component" value="Chromosome I"/>
</dbReference>
<dbReference type="InterPro" id="IPR001506">
    <property type="entry name" value="Peptidase_M12A"/>
</dbReference>
<dbReference type="EMBL" id="LT629760">
    <property type="protein sequence ID" value="SDS47748.1"/>
    <property type="molecule type" value="Genomic_DNA"/>
</dbReference>
<evidence type="ECO:0000256" key="1">
    <source>
        <dbReference type="SAM" id="MobiDB-lite"/>
    </source>
</evidence>
<dbReference type="InterPro" id="IPR006026">
    <property type="entry name" value="Peptidase_Metallo"/>
</dbReference>
<gene>
    <name evidence="4" type="ORF">SAMN04490205_2619</name>
    <name evidence="3" type="ORF">TU79_09680</name>
</gene>
<evidence type="ECO:0000313" key="6">
    <source>
        <dbReference type="Proteomes" id="UP000183126"/>
    </source>
</evidence>
<proteinExistence type="predicted"/>
<evidence type="ECO:0000313" key="4">
    <source>
        <dbReference type="EMBL" id="SDS47748.1"/>
    </source>
</evidence>
<name>A0A0R2ZIW0_9PSED</name>
<dbReference type="RefSeq" id="WP_057007778.1">
    <property type="nucleotide sequence ID" value="NZ_JYLK01000005.1"/>
</dbReference>
<sequence length="247" mass="27720">MSSPIHVSTFIPRPSDMPGETSASNPVSRTKRGIADTSKRWPDGIVNIALDLRDNRSKALVIDALREWAHHTPALRFNVVDGKDGDIRITDDEGFQGSWSVVGIDAKDMPLDEPTMHLDRNDDSAVFRATALHEIGHALGMEHEHQHPANTINWDKDYVYRSINESQGWDKDMIDLHIFSTYTGPNVLQTPYDTRSIMHYATYADETIDGQEVPQNYSLSKGDQTIIRTLYTPRRFKGGDADSSANP</sequence>